<name>A0A077P0J9_XENBV</name>
<organism evidence="1">
    <name type="scientific">Xenorhabdus bovienii str. oregonense</name>
    <dbReference type="NCBI Taxonomy" id="1398202"/>
    <lineage>
        <taxon>Bacteria</taxon>
        <taxon>Pseudomonadati</taxon>
        <taxon>Pseudomonadota</taxon>
        <taxon>Gammaproteobacteria</taxon>
        <taxon>Enterobacterales</taxon>
        <taxon>Morganellaceae</taxon>
        <taxon>Xenorhabdus</taxon>
    </lineage>
</organism>
<evidence type="ECO:0000313" key="1">
    <source>
        <dbReference type="EMBL" id="CDH04258.1"/>
    </source>
</evidence>
<accession>A0A077P0J9</accession>
<dbReference type="AlphaFoldDB" id="A0A077P0J9"/>
<sequence length="53" mass="5859">MQSVGHHSDVIDTHFERFHALLYALFLSCLRPACGCVSPFNAPKIANPYGNVI</sequence>
<comment type="caution">
    <text evidence="1">The sequence shown here is derived from an EMBL/GenBank/DDBJ whole genome shotgun (WGS) entry which is preliminary data.</text>
</comment>
<protein>
    <submittedName>
        <fullName evidence="1">Uncharacterized protein</fullName>
    </submittedName>
</protein>
<dbReference type="EMBL" id="CBSX010000028">
    <property type="protein sequence ID" value="CDH04258.1"/>
    <property type="molecule type" value="Genomic_DNA"/>
</dbReference>
<proteinExistence type="predicted"/>
<dbReference type="Proteomes" id="UP000028483">
    <property type="component" value="Unassembled WGS sequence"/>
</dbReference>
<reference evidence="1" key="1">
    <citation type="submission" date="2013-07" db="EMBL/GenBank/DDBJ databases">
        <title>Sub-species coevolution in mutualistic symbiosis.</title>
        <authorList>
            <person name="Murfin K."/>
            <person name="Klassen J."/>
            <person name="Lee M."/>
            <person name="Forst S."/>
            <person name="Stock P."/>
            <person name="Goodrich-Blair H."/>
        </authorList>
    </citation>
    <scope>NUCLEOTIDE SEQUENCE [LARGE SCALE GENOMIC DNA]</scope>
    <source>
        <strain evidence="1">Oregonense</strain>
    </source>
</reference>
<dbReference type="HOGENOM" id="CLU_3067694_0_0_6"/>
<gene>
    <name evidence="1" type="ORF">XBO1_1230009</name>
</gene>